<dbReference type="PANTHER" id="PTHR32309:SF13">
    <property type="entry name" value="FERRIC ENTEROBACTIN TRANSPORT PROTEIN FEPE"/>
    <property type="match status" value="1"/>
</dbReference>
<evidence type="ECO:0000256" key="5">
    <source>
        <dbReference type="ARBA" id="ARBA00023136"/>
    </source>
</evidence>
<protein>
    <submittedName>
        <fullName evidence="8">Chain-length determining protein</fullName>
    </submittedName>
</protein>
<evidence type="ECO:0000256" key="2">
    <source>
        <dbReference type="ARBA" id="ARBA00022475"/>
    </source>
</evidence>
<comment type="subcellular location">
    <subcellularLocation>
        <location evidence="1">Cell membrane</location>
        <topology evidence="1">Multi-pass membrane protein</topology>
    </subcellularLocation>
</comment>
<dbReference type="Proteomes" id="UP000243750">
    <property type="component" value="Unassembled WGS sequence"/>
</dbReference>
<reference evidence="8 10" key="1">
    <citation type="submission" date="2017-09" db="EMBL/GenBank/DDBJ databases">
        <title>Bacterial and phytoplankton interrelationship in Kongsfjorden, an Arctic fjord.</title>
        <authorList>
            <person name="Sinha R."/>
            <person name="Krishnan K."/>
        </authorList>
    </citation>
    <scope>NUCLEOTIDE SEQUENCE [LARGE SCALE GENOMIC DNA]</scope>
    <source>
        <strain evidence="8 10">58</strain>
    </source>
</reference>
<dbReference type="GO" id="GO:0004713">
    <property type="term" value="F:protein tyrosine kinase activity"/>
    <property type="evidence" value="ECO:0007669"/>
    <property type="project" value="TreeGrafter"/>
</dbReference>
<evidence type="ECO:0000259" key="7">
    <source>
        <dbReference type="Pfam" id="PF02706"/>
    </source>
</evidence>
<keyword evidence="5 6" id="KW-0472">Membrane</keyword>
<keyword evidence="3 6" id="KW-0812">Transmembrane</keyword>
<keyword evidence="11" id="KW-1185">Reference proteome</keyword>
<organism evidence="8 10">
    <name type="scientific">Halopseudomonas pelagia</name>
    <dbReference type="NCBI Taxonomy" id="553151"/>
    <lineage>
        <taxon>Bacteria</taxon>
        <taxon>Pseudomonadati</taxon>
        <taxon>Pseudomonadota</taxon>
        <taxon>Gammaproteobacteria</taxon>
        <taxon>Pseudomonadales</taxon>
        <taxon>Pseudomonadaceae</taxon>
        <taxon>Halopseudomonas</taxon>
    </lineage>
</organism>
<keyword evidence="2" id="KW-1003">Cell membrane</keyword>
<dbReference type="InterPro" id="IPR003856">
    <property type="entry name" value="LPS_length_determ_N"/>
</dbReference>
<evidence type="ECO:0000256" key="3">
    <source>
        <dbReference type="ARBA" id="ARBA00022692"/>
    </source>
</evidence>
<accession>A0AA91U0M7</accession>
<feature type="transmembrane region" description="Helical" evidence="6">
    <location>
        <begin position="337"/>
        <end position="355"/>
    </location>
</feature>
<dbReference type="Gene3D" id="3.30.1890.10">
    <property type="entry name" value="FepE-like"/>
    <property type="match status" value="1"/>
</dbReference>
<dbReference type="EMBL" id="CP033116">
    <property type="protein sequence ID" value="QFY57712.1"/>
    <property type="molecule type" value="Genomic_DNA"/>
</dbReference>
<dbReference type="Pfam" id="PF02706">
    <property type="entry name" value="Wzz"/>
    <property type="match status" value="1"/>
</dbReference>
<evidence type="ECO:0000313" key="10">
    <source>
        <dbReference type="Proteomes" id="UP000243750"/>
    </source>
</evidence>
<gene>
    <name evidence="8" type="ORF">CO192_15850</name>
    <name evidence="9" type="ORF">EAO82_15865</name>
</gene>
<dbReference type="SUPFAM" id="SSF160355">
    <property type="entry name" value="Bacterial polysaccharide co-polymerase-like"/>
    <property type="match status" value="1"/>
</dbReference>
<dbReference type="InterPro" id="IPR050445">
    <property type="entry name" value="Bact_polysacc_biosynth/exp"/>
</dbReference>
<evidence type="ECO:0000313" key="9">
    <source>
        <dbReference type="EMBL" id="QFY57712.1"/>
    </source>
</evidence>
<evidence type="ECO:0000313" key="11">
    <source>
        <dbReference type="Proteomes" id="UP000344571"/>
    </source>
</evidence>
<dbReference type="Proteomes" id="UP000344571">
    <property type="component" value="Chromosome"/>
</dbReference>
<evidence type="ECO:0000313" key="8">
    <source>
        <dbReference type="EMBL" id="PCC98440.1"/>
    </source>
</evidence>
<dbReference type="PANTHER" id="PTHR32309">
    <property type="entry name" value="TYROSINE-PROTEIN KINASE"/>
    <property type="match status" value="1"/>
</dbReference>
<name>A0AA91U0M7_9GAMM</name>
<dbReference type="AlphaFoldDB" id="A0AA91U0M7"/>
<feature type="domain" description="Polysaccharide chain length determinant N-terminal" evidence="7">
    <location>
        <begin position="24"/>
        <end position="111"/>
    </location>
</feature>
<sequence length="371" mass="41139">MIYCNHIGANVTTIKKTPPHSSNDELDLLDVAQDLWQQKYLIAVITVAVMLIAVGYAFLATPVYQSTVSVIPPRAADIAPVNLGRERAEIDELDIKEAYSIFTRNLNSQTSRRWFFEERYRPYLEQLGITGTRDNLMERMGGVLRVNLPDARNNPDNYVVRVHLSDPELAAKFANDFVAEVSKRSIRDLELDTRAQVANKLRAFEEHIHALRMTAKAERLDRVARLEEALKVAEAIGLQSPEVTGGRTQISVGSSGSAQVSDGSMLFLNGIKAIGAELALLKARENDDPFISELRDIQQKIAMLNLVDPIPEFVQLFTLDSAAEVSENPVKPQKANIVMIGITVGGGLAGLVALFRAAIRRRKHEVQTGER</sequence>
<evidence type="ECO:0000256" key="1">
    <source>
        <dbReference type="ARBA" id="ARBA00004651"/>
    </source>
</evidence>
<dbReference type="GO" id="GO:0005886">
    <property type="term" value="C:plasma membrane"/>
    <property type="evidence" value="ECO:0007669"/>
    <property type="project" value="UniProtKB-SubCell"/>
</dbReference>
<keyword evidence="4 6" id="KW-1133">Transmembrane helix</keyword>
<evidence type="ECO:0000256" key="4">
    <source>
        <dbReference type="ARBA" id="ARBA00022989"/>
    </source>
</evidence>
<reference evidence="9 11" key="2">
    <citation type="submission" date="2018-10" db="EMBL/GenBank/DDBJ databases">
        <title>Complete genome sequence of Pseudomonas pelagia strain Kongs-67.</title>
        <authorList>
            <person name="Sinha R.K."/>
            <person name="Krishnan K."/>
        </authorList>
    </citation>
    <scope>NUCLEOTIDE SEQUENCE [LARGE SCALE GENOMIC DNA]</scope>
    <source>
        <strain evidence="9 11">Kongs-67</strain>
    </source>
</reference>
<feature type="transmembrane region" description="Helical" evidence="6">
    <location>
        <begin position="40"/>
        <end position="59"/>
    </location>
</feature>
<evidence type="ECO:0000256" key="6">
    <source>
        <dbReference type="SAM" id="Phobius"/>
    </source>
</evidence>
<dbReference type="EMBL" id="NWMT01000202">
    <property type="protein sequence ID" value="PCC98440.1"/>
    <property type="molecule type" value="Genomic_DNA"/>
</dbReference>
<proteinExistence type="predicted"/>